<name>A0ABQ4YQK2_9ASTR</name>
<dbReference type="Proteomes" id="UP001151760">
    <property type="component" value="Unassembled WGS sequence"/>
</dbReference>
<gene>
    <name evidence="2" type="ORF">Tco_0729627</name>
</gene>
<evidence type="ECO:0000313" key="3">
    <source>
        <dbReference type="Proteomes" id="UP001151760"/>
    </source>
</evidence>
<dbReference type="EMBL" id="BQNB010010618">
    <property type="protein sequence ID" value="GJS79746.1"/>
    <property type="molecule type" value="Genomic_DNA"/>
</dbReference>
<accession>A0ABQ4YQK2</accession>
<reference evidence="2" key="2">
    <citation type="submission" date="2022-01" db="EMBL/GenBank/DDBJ databases">
        <authorList>
            <person name="Yamashiro T."/>
            <person name="Shiraishi A."/>
            <person name="Satake H."/>
            <person name="Nakayama K."/>
        </authorList>
    </citation>
    <scope>NUCLEOTIDE SEQUENCE</scope>
</reference>
<evidence type="ECO:0000256" key="1">
    <source>
        <dbReference type="SAM" id="MobiDB-lite"/>
    </source>
</evidence>
<comment type="caution">
    <text evidence="2">The sequence shown here is derived from an EMBL/GenBank/DDBJ whole genome shotgun (WGS) entry which is preliminary data.</text>
</comment>
<sequence>MRELREDTFSRNKNNDAHKHVERILDIVSLFNIPGVAHDVVMLRVFSITLTGAAKSYHNKLDSLGRDMKKLRENVHAIQVGCKTCGGDHLEKECPLHEEVKSVEEVKYEEFGRSFPNNGGNWDKYLGYYTRVDNLPPFGEKKPSLEELMNKHLKESTRKRAKMED</sequence>
<protein>
    <submittedName>
        <fullName evidence="2">Uncharacterized protein</fullName>
    </submittedName>
</protein>
<organism evidence="2 3">
    <name type="scientific">Tanacetum coccineum</name>
    <dbReference type="NCBI Taxonomy" id="301880"/>
    <lineage>
        <taxon>Eukaryota</taxon>
        <taxon>Viridiplantae</taxon>
        <taxon>Streptophyta</taxon>
        <taxon>Embryophyta</taxon>
        <taxon>Tracheophyta</taxon>
        <taxon>Spermatophyta</taxon>
        <taxon>Magnoliopsida</taxon>
        <taxon>eudicotyledons</taxon>
        <taxon>Gunneridae</taxon>
        <taxon>Pentapetalae</taxon>
        <taxon>asterids</taxon>
        <taxon>campanulids</taxon>
        <taxon>Asterales</taxon>
        <taxon>Asteraceae</taxon>
        <taxon>Asteroideae</taxon>
        <taxon>Anthemideae</taxon>
        <taxon>Anthemidinae</taxon>
        <taxon>Tanacetum</taxon>
    </lineage>
</organism>
<evidence type="ECO:0000313" key="2">
    <source>
        <dbReference type="EMBL" id="GJS79746.1"/>
    </source>
</evidence>
<proteinExistence type="predicted"/>
<reference evidence="2" key="1">
    <citation type="journal article" date="2022" name="Int. J. Mol. Sci.">
        <title>Draft Genome of Tanacetum Coccineum: Genomic Comparison of Closely Related Tanacetum-Family Plants.</title>
        <authorList>
            <person name="Yamashiro T."/>
            <person name="Shiraishi A."/>
            <person name="Nakayama K."/>
            <person name="Satake H."/>
        </authorList>
    </citation>
    <scope>NUCLEOTIDE SEQUENCE</scope>
</reference>
<keyword evidence="3" id="KW-1185">Reference proteome</keyword>
<feature type="region of interest" description="Disordered" evidence="1">
    <location>
        <begin position="140"/>
        <end position="165"/>
    </location>
</feature>